<dbReference type="Proteomes" id="UP000321175">
    <property type="component" value="Unassembled WGS sequence"/>
</dbReference>
<organism evidence="1 2">
    <name type="scientific">Enterococcus mundtii</name>
    <dbReference type="NCBI Taxonomy" id="53346"/>
    <lineage>
        <taxon>Bacteria</taxon>
        <taxon>Bacillati</taxon>
        <taxon>Bacillota</taxon>
        <taxon>Bacilli</taxon>
        <taxon>Lactobacillales</taxon>
        <taxon>Enterococcaceae</taxon>
        <taxon>Enterococcus</taxon>
    </lineage>
</organism>
<evidence type="ECO:0000313" key="1">
    <source>
        <dbReference type="EMBL" id="GEL80071.1"/>
    </source>
</evidence>
<proteinExistence type="predicted"/>
<accession>A0ABQ0VCR6</accession>
<comment type="caution">
    <text evidence="1">The sequence shown here is derived from an EMBL/GenBank/DDBJ whole genome shotgun (WGS) entry which is preliminary data.</text>
</comment>
<dbReference type="EMBL" id="BJWA01000007">
    <property type="protein sequence ID" value="GEL80071.1"/>
    <property type="molecule type" value="Genomic_DNA"/>
</dbReference>
<evidence type="ECO:0008006" key="3">
    <source>
        <dbReference type="Google" id="ProtNLM"/>
    </source>
</evidence>
<dbReference type="GeneID" id="60999688"/>
<evidence type="ECO:0000313" key="2">
    <source>
        <dbReference type="Proteomes" id="UP000321175"/>
    </source>
</evidence>
<sequence length="76" mass="9013">MIKMTLEELQQKYKRGWYRKGKTYRFLCAIDGMGFLIYKTKSAMKKKTSTVWGINPECDEWFSKADYIGLDLEEAE</sequence>
<dbReference type="RefSeq" id="WP_081367484.1">
    <property type="nucleotide sequence ID" value="NZ_BJWA01000007.1"/>
</dbReference>
<gene>
    <name evidence="1" type="ORF">EMU01_12150</name>
</gene>
<reference evidence="1 2" key="1">
    <citation type="submission" date="2019-07" db="EMBL/GenBank/DDBJ databases">
        <title>Whole genome shotgun sequence of Enterococcus mundtii NBRC 100490.</title>
        <authorList>
            <person name="Hosoyama A."/>
            <person name="Uohara A."/>
            <person name="Ohji S."/>
            <person name="Ichikawa N."/>
        </authorList>
    </citation>
    <scope>NUCLEOTIDE SEQUENCE [LARGE SCALE GENOMIC DNA]</scope>
    <source>
        <strain evidence="1 2">NBRC 100490</strain>
    </source>
</reference>
<keyword evidence="2" id="KW-1185">Reference proteome</keyword>
<name>A0ABQ0VCR6_ENTMU</name>
<protein>
    <recommendedName>
        <fullName evidence="3">Phage protein</fullName>
    </recommendedName>
</protein>